<feature type="signal peptide" evidence="2">
    <location>
        <begin position="1"/>
        <end position="23"/>
    </location>
</feature>
<dbReference type="STRING" id="743721.Psesu_1002"/>
<dbReference type="EMBL" id="CP002446">
    <property type="protein sequence ID" value="ADV26852.1"/>
    <property type="molecule type" value="Genomic_DNA"/>
</dbReference>
<organism evidence="3 4">
    <name type="scientific">Pseudoxanthomonas suwonensis (strain 11-1)</name>
    <dbReference type="NCBI Taxonomy" id="743721"/>
    <lineage>
        <taxon>Bacteria</taxon>
        <taxon>Pseudomonadati</taxon>
        <taxon>Pseudomonadota</taxon>
        <taxon>Gammaproteobacteria</taxon>
        <taxon>Lysobacterales</taxon>
        <taxon>Lysobacteraceae</taxon>
        <taxon>Pseudoxanthomonas</taxon>
    </lineage>
</organism>
<proteinExistence type="predicted"/>
<sequence>MKKEVLVRSCLALVFASGLAACASDPQVASARPDRTPSCDNLLAKARSQSAVASAHAVQAPGDVDCTASDPAVAARRQVKPALEREAASATVGLDRARP</sequence>
<reference evidence="3 4" key="1">
    <citation type="submission" date="2011-01" db="EMBL/GenBank/DDBJ databases">
        <title>Complete sequence of Pseudoxanthomonas suwonensis 11-1.</title>
        <authorList>
            <consortium name="US DOE Joint Genome Institute"/>
            <person name="Lucas S."/>
            <person name="Copeland A."/>
            <person name="Lapidus A."/>
            <person name="Cheng J.-F."/>
            <person name="Goodwin L."/>
            <person name="Pitluck S."/>
            <person name="Teshima H."/>
            <person name="Detter J.C."/>
            <person name="Han C."/>
            <person name="Tapia R."/>
            <person name="Land M."/>
            <person name="Hauser L."/>
            <person name="Kyrpides N."/>
            <person name="Ivanova N."/>
            <person name="Ovchinnikova G."/>
            <person name="Siebers A.K."/>
            <person name="Allgaier M."/>
            <person name="Thelen M.P."/>
            <person name="Hugenholtz P."/>
            <person name="Gladden J."/>
            <person name="Woyke T."/>
        </authorList>
    </citation>
    <scope>NUCLEOTIDE SEQUENCE [LARGE SCALE GENOMIC DNA]</scope>
    <source>
        <strain evidence="4">11-1</strain>
    </source>
</reference>
<keyword evidence="4" id="KW-1185">Reference proteome</keyword>
<keyword evidence="2" id="KW-0732">Signal</keyword>
<feature type="region of interest" description="Disordered" evidence="1">
    <location>
        <begin position="77"/>
        <end position="99"/>
    </location>
</feature>
<dbReference type="KEGG" id="psu:Psesu_1002"/>
<feature type="chain" id="PRO_5003214990" evidence="2">
    <location>
        <begin position="24"/>
        <end position="99"/>
    </location>
</feature>
<gene>
    <name evidence="3" type="ordered locus">Psesu_1002</name>
</gene>
<dbReference type="AlphaFoldDB" id="E6WRQ3"/>
<evidence type="ECO:0000313" key="4">
    <source>
        <dbReference type="Proteomes" id="UP000008632"/>
    </source>
</evidence>
<dbReference type="HOGENOM" id="CLU_2318095_0_0_6"/>
<accession>E6WRQ3</accession>
<dbReference type="RefSeq" id="WP_013534682.1">
    <property type="nucleotide sequence ID" value="NC_014924.1"/>
</dbReference>
<name>E6WRQ3_PSEUU</name>
<dbReference type="PROSITE" id="PS51257">
    <property type="entry name" value="PROKAR_LIPOPROTEIN"/>
    <property type="match status" value="1"/>
</dbReference>
<evidence type="ECO:0000256" key="2">
    <source>
        <dbReference type="SAM" id="SignalP"/>
    </source>
</evidence>
<protein>
    <submittedName>
        <fullName evidence="3">Outer membrane protein H.8</fullName>
    </submittedName>
</protein>
<evidence type="ECO:0000313" key="3">
    <source>
        <dbReference type="EMBL" id="ADV26852.1"/>
    </source>
</evidence>
<dbReference type="Proteomes" id="UP000008632">
    <property type="component" value="Chromosome"/>
</dbReference>
<evidence type="ECO:0000256" key="1">
    <source>
        <dbReference type="SAM" id="MobiDB-lite"/>
    </source>
</evidence>